<dbReference type="FunFam" id="1.20.140.10:FF:000004">
    <property type="entry name" value="Acyl-CoA dehydrogenase FadE25"/>
    <property type="match status" value="1"/>
</dbReference>
<gene>
    <name evidence="16" type="ORF">G7024_13705</name>
    <name evidence="17" type="ORF">N5D09_16015</name>
</gene>
<organism evidence="16 18">
    <name type="scientific">Stutzerimonas stutzeri</name>
    <name type="common">Pseudomonas stutzeri</name>
    <dbReference type="NCBI Taxonomy" id="316"/>
    <lineage>
        <taxon>Bacteria</taxon>
        <taxon>Pseudomonadati</taxon>
        <taxon>Pseudomonadota</taxon>
        <taxon>Gammaproteobacteria</taxon>
        <taxon>Pseudomonadales</taxon>
        <taxon>Pseudomonadaceae</taxon>
        <taxon>Stutzerimonas</taxon>
    </lineage>
</organism>
<dbReference type="EC" id="1.3.8.10" evidence="7"/>
<comment type="similarity">
    <text evidence="2 12">Belongs to the acyl-CoA dehydrogenase family.</text>
</comment>
<feature type="domain" description="Acyl-CoA dehydrogenase/oxidase C-terminal" evidence="13">
    <location>
        <begin position="230"/>
        <end position="378"/>
    </location>
</feature>
<dbReference type="InterPro" id="IPR009075">
    <property type="entry name" value="AcylCo_DH/oxidase_C"/>
</dbReference>
<dbReference type="InterPro" id="IPR006089">
    <property type="entry name" value="Acyl-CoA_DH_CS"/>
</dbReference>
<comment type="caution">
    <text evidence="16">The sequence shown here is derived from an EMBL/GenBank/DDBJ whole genome shotgun (WGS) entry which is preliminary data.</text>
</comment>
<dbReference type="EMBL" id="JAOCDG010000030">
    <property type="protein sequence ID" value="MDH0689601.1"/>
    <property type="molecule type" value="Genomic_DNA"/>
</dbReference>
<evidence type="ECO:0000259" key="14">
    <source>
        <dbReference type="Pfam" id="PF02770"/>
    </source>
</evidence>
<dbReference type="SUPFAM" id="SSF47203">
    <property type="entry name" value="Acyl-CoA dehydrogenase C-terminal domain-like"/>
    <property type="match status" value="1"/>
</dbReference>
<dbReference type="PANTHER" id="PTHR43884:SF12">
    <property type="entry name" value="ISOVALERYL-COA DEHYDROGENASE, MITOCHONDRIAL-RELATED"/>
    <property type="match status" value="1"/>
</dbReference>
<evidence type="ECO:0000256" key="10">
    <source>
        <dbReference type="ARBA" id="ARBA00072305"/>
    </source>
</evidence>
<evidence type="ECO:0000256" key="3">
    <source>
        <dbReference type="ARBA" id="ARBA00022630"/>
    </source>
</evidence>
<evidence type="ECO:0000259" key="15">
    <source>
        <dbReference type="Pfam" id="PF02771"/>
    </source>
</evidence>
<protein>
    <recommendedName>
        <fullName evidence="9">3-sulfinopropanoyl-CoA desulfinase</fullName>
        <ecNumber evidence="7">1.3.8.10</ecNumber>
        <ecNumber evidence="8">3.13.1.4</ecNumber>
    </recommendedName>
    <alternativeName>
        <fullName evidence="11">3-sulfinopropionyl coenzyme A desulfinase</fullName>
    </alternativeName>
    <alternativeName>
        <fullName evidence="10">Cyclohex-1-ene-1-carbonyl-CoA dehydrogenase</fullName>
    </alternativeName>
</protein>
<sequence>MHDLELSEDQRMIRDMARDFARREIAPHAQAWEKAGWIDDALVAQMGELGLLGMVVPEEWGGSYIDYVAYALAVEEISAGDGATGALMSIHNSVGCGPVLNYGSQAQKDEWLAELASGRAIGCFALTEPQAGSEAHNLRTRAELVDSQWVLNGSKQFCSNAKRAKLAIVFAVTDPDLGKKGLSAFLVPTDTPGFAVERSEHKMGIRASDTCAVSLSDCRIPQANLLGERGKGLAIALSNLEGGRIGIGAQALGIARAAFEAALLYARERVQFGKPIAEHQSIANMLADMQTQLNAARLLILHAARLKSAGLPCLSEASQAKLFASEMAEKVCSQAVQIHGGYGYLEDYPVERYYRDARITQIYEGSSEIQRLLIARELANYPL</sequence>
<dbReference type="GeneID" id="66821606"/>
<dbReference type="Gene3D" id="1.10.540.10">
    <property type="entry name" value="Acyl-CoA dehydrogenase/oxidase, N-terminal domain"/>
    <property type="match status" value="1"/>
</dbReference>
<reference evidence="17" key="2">
    <citation type="submission" date="2022-09" db="EMBL/GenBank/DDBJ databases">
        <title>Intensive care unit water sources are persistently colonized with multi-drug resistant bacteria and are the site of extensive horizontal gene transfer of antibiotic resistance genes.</title>
        <authorList>
            <person name="Diorio-Toth L."/>
        </authorList>
    </citation>
    <scope>NUCLEOTIDE SEQUENCE</scope>
    <source>
        <strain evidence="17">GD03864</strain>
    </source>
</reference>
<dbReference type="Pfam" id="PF00441">
    <property type="entry name" value="Acyl-CoA_dh_1"/>
    <property type="match status" value="1"/>
</dbReference>
<dbReference type="SUPFAM" id="SSF56645">
    <property type="entry name" value="Acyl-CoA dehydrogenase NM domain-like"/>
    <property type="match status" value="1"/>
</dbReference>
<evidence type="ECO:0000256" key="5">
    <source>
        <dbReference type="ARBA" id="ARBA00023002"/>
    </source>
</evidence>
<dbReference type="EMBL" id="JAAMRD010000010">
    <property type="protein sequence ID" value="MBA1305456.1"/>
    <property type="molecule type" value="Genomic_DNA"/>
</dbReference>
<dbReference type="EC" id="3.13.1.4" evidence="8"/>
<evidence type="ECO:0000256" key="8">
    <source>
        <dbReference type="ARBA" id="ARBA00066461"/>
    </source>
</evidence>
<dbReference type="AlphaFoldDB" id="A0AA40V756"/>
<proteinExistence type="inferred from homology"/>
<keyword evidence="3 12" id="KW-0285">Flavoprotein</keyword>
<dbReference type="Gene3D" id="1.20.140.10">
    <property type="entry name" value="Butyryl-CoA Dehydrogenase, subunit A, domain 3"/>
    <property type="match status" value="1"/>
</dbReference>
<dbReference type="GO" id="GO:0050660">
    <property type="term" value="F:flavin adenine dinucleotide binding"/>
    <property type="evidence" value="ECO:0007669"/>
    <property type="project" value="InterPro"/>
</dbReference>
<evidence type="ECO:0000256" key="4">
    <source>
        <dbReference type="ARBA" id="ARBA00022827"/>
    </source>
</evidence>
<evidence type="ECO:0000256" key="7">
    <source>
        <dbReference type="ARBA" id="ARBA00066362"/>
    </source>
</evidence>
<dbReference type="Proteomes" id="UP001138621">
    <property type="component" value="Unassembled WGS sequence"/>
</dbReference>
<dbReference type="Pfam" id="PF02771">
    <property type="entry name" value="Acyl-CoA_dh_N"/>
    <property type="match status" value="1"/>
</dbReference>
<evidence type="ECO:0000256" key="11">
    <source>
        <dbReference type="ARBA" id="ARBA00075603"/>
    </source>
</evidence>
<dbReference type="PROSITE" id="PS00073">
    <property type="entry name" value="ACYL_COA_DH_2"/>
    <property type="match status" value="1"/>
</dbReference>
<comment type="cofactor">
    <cofactor evidence="1 12">
        <name>FAD</name>
        <dbReference type="ChEBI" id="CHEBI:57692"/>
    </cofactor>
</comment>
<evidence type="ECO:0000313" key="18">
    <source>
        <dbReference type="Proteomes" id="UP001138621"/>
    </source>
</evidence>
<comment type="catalytic activity">
    <reaction evidence="6">
        <text>3-sulfinopropanoyl-CoA + H2O = propanoyl-CoA + sulfite + H(+)</text>
        <dbReference type="Rhea" id="RHEA:41624"/>
        <dbReference type="ChEBI" id="CHEBI:15377"/>
        <dbReference type="ChEBI" id="CHEBI:15378"/>
        <dbReference type="ChEBI" id="CHEBI:17359"/>
        <dbReference type="ChEBI" id="CHEBI:57392"/>
        <dbReference type="ChEBI" id="CHEBI:78349"/>
        <dbReference type="EC" id="3.13.1.4"/>
    </reaction>
    <physiologicalReaction direction="left-to-right" evidence="6">
        <dbReference type="Rhea" id="RHEA:41625"/>
    </physiologicalReaction>
</comment>
<feature type="domain" description="Acyl-CoA dehydrogenase/oxidase N-terminal" evidence="15">
    <location>
        <begin position="7"/>
        <end position="118"/>
    </location>
</feature>
<evidence type="ECO:0000313" key="16">
    <source>
        <dbReference type="EMBL" id="MBA1305456.1"/>
    </source>
</evidence>
<dbReference type="RefSeq" id="WP_020306200.1">
    <property type="nucleotide sequence ID" value="NZ_AP024722.1"/>
</dbReference>
<dbReference type="InterPro" id="IPR037069">
    <property type="entry name" value="AcylCoA_DH/ox_N_sf"/>
</dbReference>
<dbReference type="InterPro" id="IPR009100">
    <property type="entry name" value="AcylCoA_DH/oxidase_NM_dom_sf"/>
</dbReference>
<evidence type="ECO:0000256" key="12">
    <source>
        <dbReference type="RuleBase" id="RU362125"/>
    </source>
</evidence>
<dbReference type="Gene3D" id="2.40.110.10">
    <property type="entry name" value="Butyryl-CoA Dehydrogenase, subunit A, domain 2"/>
    <property type="match status" value="1"/>
</dbReference>
<dbReference type="PIRSF" id="PIRSF016578">
    <property type="entry name" value="HsaA"/>
    <property type="match status" value="1"/>
</dbReference>
<dbReference type="InterPro" id="IPR006091">
    <property type="entry name" value="Acyl-CoA_Oxase/DH_mid-dom"/>
</dbReference>
<evidence type="ECO:0000313" key="17">
    <source>
        <dbReference type="EMBL" id="MDH0689601.1"/>
    </source>
</evidence>
<feature type="domain" description="Acyl-CoA oxidase/dehydrogenase middle" evidence="14">
    <location>
        <begin position="123"/>
        <end position="218"/>
    </location>
</feature>
<dbReference type="Proteomes" id="UP001161139">
    <property type="component" value="Unassembled WGS sequence"/>
</dbReference>
<evidence type="ECO:0000256" key="9">
    <source>
        <dbReference type="ARBA" id="ARBA00068311"/>
    </source>
</evidence>
<dbReference type="InterPro" id="IPR013786">
    <property type="entry name" value="AcylCoA_DH/ox_N"/>
</dbReference>
<dbReference type="FunFam" id="2.40.110.10:FF:000001">
    <property type="entry name" value="Acyl-CoA dehydrogenase, mitochondrial"/>
    <property type="match status" value="1"/>
</dbReference>
<accession>A0AA40V756</accession>
<dbReference type="InterPro" id="IPR046373">
    <property type="entry name" value="Acyl-CoA_Oxase/DH_mid-dom_sf"/>
</dbReference>
<dbReference type="GO" id="GO:0003995">
    <property type="term" value="F:acyl-CoA dehydrogenase activity"/>
    <property type="evidence" value="ECO:0007669"/>
    <property type="project" value="InterPro"/>
</dbReference>
<dbReference type="Pfam" id="PF02770">
    <property type="entry name" value="Acyl-CoA_dh_M"/>
    <property type="match status" value="1"/>
</dbReference>
<evidence type="ECO:0000256" key="1">
    <source>
        <dbReference type="ARBA" id="ARBA00001974"/>
    </source>
</evidence>
<evidence type="ECO:0000256" key="2">
    <source>
        <dbReference type="ARBA" id="ARBA00009347"/>
    </source>
</evidence>
<name>A0AA40V756_STUST</name>
<keyword evidence="5 12" id="KW-0560">Oxidoreductase</keyword>
<keyword evidence="4 12" id="KW-0274">FAD</keyword>
<reference evidence="16" key="1">
    <citation type="submission" date="2020-02" db="EMBL/GenBank/DDBJ databases">
        <title>Synteny-based analysis reveals conserved mechanism for high triclosan tolerance in Pseudomonas, as well as instances of horizontal transfer.</title>
        <authorList>
            <person name="Mcfarland A.G."/>
            <person name="Bertucci H.K."/>
            <person name="Litmann E."/>
            <person name="Shen J."/>
            <person name="Huttenhower C."/>
            <person name="Hartmann E.M."/>
        </authorList>
    </citation>
    <scope>NUCLEOTIDE SEQUENCE</scope>
    <source>
        <strain evidence="16">109A1</strain>
    </source>
</reference>
<dbReference type="FunFam" id="1.10.540.10:FF:000002">
    <property type="entry name" value="Acyl-CoA dehydrogenase FadE19"/>
    <property type="match status" value="1"/>
</dbReference>
<evidence type="ECO:0000256" key="6">
    <source>
        <dbReference type="ARBA" id="ARBA00052938"/>
    </source>
</evidence>
<evidence type="ECO:0000259" key="13">
    <source>
        <dbReference type="Pfam" id="PF00441"/>
    </source>
</evidence>
<dbReference type="PANTHER" id="PTHR43884">
    <property type="entry name" value="ACYL-COA DEHYDROGENASE"/>
    <property type="match status" value="1"/>
</dbReference>
<dbReference type="InterPro" id="IPR036250">
    <property type="entry name" value="AcylCo_DH-like_C"/>
</dbReference>